<dbReference type="AlphaFoldDB" id="A0A699ZUF0"/>
<feature type="region of interest" description="Disordered" evidence="1">
    <location>
        <begin position="67"/>
        <end position="87"/>
    </location>
</feature>
<feature type="region of interest" description="Disordered" evidence="1">
    <location>
        <begin position="26"/>
        <end position="46"/>
    </location>
</feature>
<gene>
    <name evidence="2" type="ORF">HaLaN_24129</name>
</gene>
<comment type="caution">
    <text evidence="2">The sequence shown here is derived from an EMBL/GenBank/DDBJ whole genome shotgun (WGS) entry which is preliminary data.</text>
</comment>
<dbReference type="EMBL" id="BLLF01003002">
    <property type="protein sequence ID" value="GFH26051.1"/>
    <property type="molecule type" value="Genomic_DNA"/>
</dbReference>
<reference evidence="2 3" key="1">
    <citation type="submission" date="2020-02" db="EMBL/GenBank/DDBJ databases">
        <title>Draft genome sequence of Haematococcus lacustris strain NIES-144.</title>
        <authorList>
            <person name="Morimoto D."/>
            <person name="Nakagawa S."/>
            <person name="Yoshida T."/>
            <person name="Sawayama S."/>
        </authorList>
    </citation>
    <scope>NUCLEOTIDE SEQUENCE [LARGE SCALE GENOMIC DNA]</scope>
    <source>
        <strain evidence="2 3">NIES-144</strain>
    </source>
</reference>
<keyword evidence="3" id="KW-1185">Reference proteome</keyword>
<dbReference type="Proteomes" id="UP000485058">
    <property type="component" value="Unassembled WGS sequence"/>
</dbReference>
<feature type="compositionally biased region" description="Basic residues" evidence="1">
    <location>
        <begin position="78"/>
        <end position="87"/>
    </location>
</feature>
<name>A0A699ZUF0_HAELA</name>
<evidence type="ECO:0000313" key="3">
    <source>
        <dbReference type="Proteomes" id="UP000485058"/>
    </source>
</evidence>
<evidence type="ECO:0000313" key="2">
    <source>
        <dbReference type="EMBL" id="GFH26051.1"/>
    </source>
</evidence>
<organism evidence="2 3">
    <name type="scientific">Haematococcus lacustris</name>
    <name type="common">Green alga</name>
    <name type="synonym">Haematococcus pluvialis</name>
    <dbReference type="NCBI Taxonomy" id="44745"/>
    <lineage>
        <taxon>Eukaryota</taxon>
        <taxon>Viridiplantae</taxon>
        <taxon>Chlorophyta</taxon>
        <taxon>core chlorophytes</taxon>
        <taxon>Chlorophyceae</taxon>
        <taxon>CS clade</taxon>
        <taxon>Chlamydomonadales</taxon>
        <taxon>Haematococcaceae</taxon>
        <taxon>Haematococcus</taxon>
    </lineage>
</organism>
<sequence length="87" mass="9110">MSWLNAYNGGLQPGVALGQLGLAGEQQMMHQHAGNPGAPPMALNVYDPSAGPAGAGMGMEMRQQMYGGPMGEVVDGRPHKRMRSDGM</sequence>
<accession>A0A699ZUF0</accession>
<proteinExistence type="predicted"/>
<protein>
    <submittedName>
        <fullName evidence="2">Uncharacterized protein</fullName>
    </submittedName>
</protein>
<evidence type="ECO:0000256" key="1">
    <source>
        <dbReference type="SAM" id="MobiDB-lite"/>
    </source>
</evidence>